<dbReference type="PROSITE" id="PS50026">
    <property type="entry name" value="EGF_3"/>
    <property type="match status" value="2"/>
</dbReference>
<dbReference type="SUPFAM" id="SSF57196">
    <property type="entry name" value="EGF/Laminin"/>
    <property type="match status" value="2"/>
</dbReference>
<evidence type="ECO:0000256" key="2">
    <source>
        <dbReference type="ARBA" id="ARBA00022692"/>
    </source>
</evidence>
<feature type="domain" description="G-protein coupled receptors family 1 profile" evidence="8">
    <location>
        <begin position="427"/>
        <end position="640"/>
    </location>
</feature>
<dbReference type="Proteomes" id="UP000663828">
    <property type="component" value="Unassembled WGS sequence"/>
</dbReference>
<comment type="caution">
    <text evidence="9">The sequence shown here is derived from an EMBL/GenBank/DDBJ whole genome shotgun (WGS) entry which is preliminary data.</text>
</comment>
<dbReference type="AlphaFoldDB" id="A0A816GN96"/>
<dbReference type="PROSITE" id="PS50262">
    <property type="entry name" value="G_PROTEIN_RECEP_F1_2"/>
    <property type="match status" value="1"/>
</dbReference>
<dbReference type="PROSITE" id="PS00022">
    <property type="entry name" value="EGF_1"/>
    <property type="match status" value="2"/>
</dbReference>
<feature type="disulfide bond" evidence="5">
    <location>
        <begin position="175"/>
        <end position="184"/>
    </location>
</feature>
<feature type="domain" description="EGF-like" evidence="7">
    <location>
        <begin position="142"/>
        <end position="185"/>
    </location>
</feature>
<dbReference type="InterPro" id="IPR017452">
    <property type="entry name" value="GPCR_Rhodpsn_7TM"/>
</dbReference>
<dbReference type="InterPro" id="IPR000276">
    <property type="entry name" value="GPCR_Rhodpsn"/>
</dbReference>
<evidence type="ECO:0000259" key="7">
    <source>
        <dbReference type="PROSITE" id="PS50026"/>
    </source>
</evidence>
<dbReference type="SUPFAM" id="SSF81321">
    <property type="entry name" value="Family A G protein-coupled receptor-like"/>
    <property type="match status" value="1"/>
</dbReference>
<keyword evidence="10" id="KW-1185">Reference proteome</keyword>
<evidence type="ECO:0008006" key="11">
    <source>
        <dbReference type="Google" id="ProtNLM"/>
    </source>
</evidence>
<evidence type="ECO:0000313" key="9">
    <source>
        <dbReference type="EMBL" id="CAF1675423.1"/>
    </source>
</evidence>
<name>A0A816GN96_ADIRI</name>
<keyword evidence="5" id="KW-1015">Disulfide bond</keyword>
<proteinExistence type="predicted"/>
<feature type="non-terminal residue" evidence="9">
    <location>
        <position position="1"/>
    </location>
</feature>
<keyword evidence="2 6" id="KW-0812">Transmembrane</keyword>
<feature type="transmembrane region" description="Helical" evidence="6">
    <location>
        <begin position="531"/>
        <end position="549"/>
    </location>
</feature>
<gene>
    <name evidence="9" type="ORF">XAT740_LOCUS59503</name>
</gene>
<dbReference type="PROSITE" id="PS01186">
    <property type="entry name" value="EGF_2"/>
    <property type="match status" value="1"/>
</dbReference>
<feature type="disulfide bond" evidence="5">
    <location>
        <begin position="99"/>
        <end position="108"/>
    </location>
</feature>
<dbReference type="Gene3D" id="1.20.1070.10">
    <property type="entry name" value="Rhodopsin 7-helix transmembrane proteins"/>
    <property type="match status" value="1"/>
</dbReference>
<feature type="disulfide bond" evidence="5">
    <location>
        <begin position="75"/>
        <end position="85"/>
    </location>
</feature>
<evidence type="ECO:0000256" key="1">
    <source>
        <dbReference type="ARBA" id="ARBA00004370"/>
    </source>
</evidence>
<dbReference type="GO" id="GO:0004930">
    <property type="term" value="F:G protein-coupled receptor activity"/>
    <property type="evidence" value="ECO:0007669"/>
    <property type="project" value="InterPro"/>
</dbReference>
<accession>A0A816GN96</accession>
<dbReference type="PANTHER" id="PTHR24033">
    <property type="entry name" value="EGF-LIKE DOMAIN-CONTAINING PROTEIN"/>
    <property type="match status" value="1"/>
</dbReference>
<feature type="transmembrane region" description="Helical" evidence="6">
    <location>
        <begin position="447"/>
        <end position="472"/>
    </location>
</feature>
<dbReference type="InterPro" id="IPR000742">
    <property type="entry name" value="EGF"/>
</dbReference>
<evidence type="ECO:0000259" key="8">
    <source>
        <dbReference type="PROSITE" id="PS50262"/>
    </source>
</evidence>
<dbReference type="CDD" id="cd00054">
    <property type="entry name" value="EGF_CA"/>
    <property type="match status" value="2"/>
</dbReference>
<dbReference type="SMART" id="SM00181">
    <property type="entry name" value="EGF"/>
    <property type="match status" value="3"/>
</dbReference>
<comment type="caution">
    <text evidence="5">Lacks conserved residue(s) required for the propagation of feature annotation.</text>
</comment>
<dbReference type="GO" id="GO:0016020">
    <property type="term" value="C:membrane"/>
    <property type="evidence" value="ECO:0007669"/>
    <property type="project" value="UniProtKB-SubCell"/>
</dbReference>
<comment type="subcellular location">
    <subcellularLocation>
        <location evidence="1">Membrane</location>
    </subcellularLocation>
</comment>
<evidence type="ECO:0000256" key="3">
    <source>
        <dbReference type="ARBA" id="ARBA00022989"/>
    </source>
</evidence>
<feature type="domain" description="EGF-like" evidence="7">
    <location>
        <begin position="71"/>
        <end position="109"/>
    </location>
</feature>
<reference evidence="9" key="1">
    <citation type="submission" date="2021-02" db="EMBL/GenBank/DDBJ databases">
        <authorList>
            <person name="Nowell W R."/>
        </authorList>
    </citation>
    <scope>NUCLEOTIDE SEQUENCE</scope>
</reference>
<feature type="transmembrane region" description="Helical" evidence="6">
    <location>
        <begin position="484"/>
        <end position="505"/>
    </location>
</feature>
<dbReference type="Gene3D" id="2.10.25.10">
    <property type="entry name" value="Laminin"/>
    <property type="match status" value="2"/>
</dbReference>
<dbReference type="EMBL" id="CAJNOR010013836">
    <property type="protein sequence ID" value="CAF1675423.1"/>
    <property type="molecule type" value="Genomic_DNA"/>
</dbReference>
<evidence type="ECO:0000256" key="4">
    <source>
        <dbReference type="ARBA" id="ARBA00023136"/>
    </source>
</evidence>
<dbReference type="Pfam" id="PF00008">
    <property type="entry name" value="EGF"/>
    <property type="match status" value="1"/>
</dbReference>
<sequence>PKRDCGIKYHFYLLYPSRPKNSSLNYSVQIDIFNRITLTHWASWLFSITFAFLPVNRISVQLLIPLNPQQTELSCSLSCGNHGRCLRYVNRNSSYFCQCDSGYSGLNCQIKHNCSCSSDSFCLSSFICICPLYQFGSKCYLTHRTCQFSMNPCENEGQCVPNDDRVALDTFTCVCKEEFFGERCENRQTRIDIQFTDEINLPILVHLITTYESSTHLQTTILKQIKYGQNQVTILTSNTFHLGFVEFLPGDYYLIIKREHFIKSEHIQTKLLPNYRCVFINELLNETLKSFHYLHRVKFYPVLCRENQQLMCFYDEIYTCICDENRFSNCFLFDRNTTYNCDQRENPCENNEKCFLANQTCSSSIKCLCSGCFYGTKCQFTTEGFVLSLDYILSYHIKPNLSFSRQPFIVKVSVGIGTMMFLIGFIGGFLSVVTFRVKKIQINGCGFYLFVSGWISLVIVCVLMIKFVQLILLQTKVYNNLSIFRLNCIVLDVFIKILLAINDWLDACVSIERIITVKQGLTFNKIQSKQMAKWITFIVCLLSILSHLHDPLHRQLIKDMDIDEERIWCIVQYSSSFNTYNSFVTLFHFFVPFTINFFSTVIIIITIARNRSTVQQRLTYVEHLKLQFNEHKHHFIASFT</sequence>
<protein>
    <recommendedName>
        <fullName evidence="11">EGF-like domain-containing protein</fullName>
    </recommendedName>
</protein>
<evidence type="ECO:0000313" key="10">
    <source>
        <dbReference type="Proteomes" id="UP000663828"/>
    </source>
</evidence>
<evidence type="ECO:0000256" key="5">
    <source>
        <dbReference type="PROSITE-ProRule" id="PRU00076"/>
    </source>
</evidence>
<keyword evidence="5" id="KW-0245">EGF-like domain</keyword>
<dbReference type="InterPro" id="IPR051830">
    <property type="entry name" value="NOTCH_homolog"/>
</dbReference>
<organism evidence="9 10">
    <name type="scientific">Adineta ricciae</name>
    <name type="common">Rotifer</name>
    <dbReference type="NCBI Taxonomy" id="249248"/>
    <lineage>
        <taxon>Eukaryota</taxon>
        <taxon>Metazoa</taxon>
        <taxon>Spiralia</taxon>
        <taxon>Gnathifera</taxon>
        <taxon>Rotifera</taxon>
        <taxon>Eurotatoria</taxon>
        <taxon>Bdelloidea</taxon>
        <taxon>Adinetida</taxon>
        <taxon>Adinetidae</taxon>
        <taxon>Adineta</taxon>
    </lineage>
</organism>
<dbReference type="PANTHER" id="PTHR24033:SF151">
    <property type="entry name" value="NOTCH 2"/>
    <property type="match status" value="1"/>
</dbReference>
<keyword evidence="4 6" id="KW-0472">Membrane</keyword>
<dbReference type="Pfam" id="PF00001">
    <property type="entry name" value="7tm_1"/>
    <property type="match status" value="1"/>
</dbReference>
<evidence type="ECO:0000256" key="6">
    <source>
        <dbReference type="SAM" id="Phobius"/>
    </source>
</evidence>
<feature type="non-terminal residue" evidence="9">
    <location>
        <position position="640"/>
    </location>
</feature>
<keyword evidence="3 6" id="KW-1133">Transmembrane helix</keyword>
<feature type="transmembrane region" description="Helical" evidence="6">
    <location>
        <begin position="408"/>
        <end position="435"/>
    </location>
</feature>
<feature type="transmembrane region" description="Helical" evidence="6">
    <location>
        <begin position="586"/>
        <end position="608"/>
    </location>
</feature>